<feature type="region of interest" description="Disordered" evidence="1">
    <location>
        <begin position="36"/>
        <end position="62"/>
    </location>
</feature>
<dbReference type="AlphaFoldDB" id="A0A1G6ITT2"/>
<dbReference type="EMBL" id="FMZE01000001">
    <property type="protein sequence ID" value="SDC09820.1"/>
    <property type="molecule type" value="Genomic_DNA"/>
</dbReference>
<keyword evidence="3" id="KW-1185">Reference proteome</keyword>
<protein>
    <submittedName>
        <fullName evidence="2">Uncharacterized protein</fullName>
    </submittedName>
</protein>
<sequence length="62" mass="6549">MTVPVSSGGLALAVPVMPHNTAVTSEMVVTLNNLDRTESSAPHDHDVGQSWQDRHIGEIAAT</sequence>
<evidence type="ECO:0000313" key="3">
    <source>
        <dbReference type="Proteomes" id="UP000199494"/>
    </source>
</evidence>
<evidence type="ECO:0000256" key="1">
    <source>
        <dbReference type="SAM" id="MobiDB-lite"/>
    </source>
</evidence>
<name>A0A1G6ITT2_9PSEU</name>
<gene>
    <name evidence="2" type="ORF">SAMN05421630_101412</name>
</gene>
<proteinExistence type="predicted"/>
<evidence type="ECO:0000313" key="2">
    <source>
        <dbReference type="EMBL" id="SDC09820.1"/>
    </source>
</evidence>
<organism evidence="2 3">
    <name type="scientific">Prauserella marina</name>
    <dbReference type="NCBI Taxonomy" id="530584"/>
    <lineage>
        <taxon>Bacteria</taxon>
        <taxon>Bacillati</taxon>
        <taxon>Actinomycetota</taxon>
        <taxon>Actinomycetes</taxon>
        <taxon>Pseudonocardiales</taxon>
        <taxon>Pseudonocardiaceae</taxon>
        <taxon>Prauserella</taxon>
    </lineage>
</organism>
<dbReference type="Proteomes" id="UP000199494">
    <property type="component" value="Unassembled WGS sequence"/>
</dbReference>
<accession>A0A1G6ITT2</accession>
<reference evidence="2 3" key="1">
    <citation type="submission" date="2016-10" db="EMBL/GenBank/DDBJ databases">
        <authorList>
            <person name="de Groot N.N."/>
        </authorList>
    </citation>
    <scope>NUCLEOTIDE SEQUENCE [LARGE SCALE GENOMIC DNA]</scope>
    <source>
        <strain evidence="2 3">CGMCC 4.5506</strain>
    </source>
</reference>